<proteinExistence type="predicted"/>
<dbReference type="Proteomes" id="UP000748308">
    <property type="component" value="Unassembled WGS sequence"/>
</dbReference>
<keyword evidence="1" id="KW-0732">Signal</keyword>
<accession>A0A937X9P1</accession>
<reference evidence="4" key="1">
    <citation type="submission" date="2019-03" db="EMBL/GenBank/DDBJ databases">
        <title>Lake Tanganyika Metagenome-Assembled Genomes (MAGs).</title>
        <authorList>
            <person name="Tran P."/>
        </authorList>
    </citation>
    <scope>NUCLEOTIDE SEQUENCE</scope>
    <source>
        <strain evidence="4">M_DeepCast_400m_m2_100</strain>
    </source>
</reference>
<feature type="non-terminal residue" evidence="4">
    <location>
        <position position="1"/>
    </location>
</feature>
<evidence type="ECO:0000256" key="2">
    <source>
        <dbReference type="SAM" id="MobiDB-lite"/>
    </source>
</evidence>
<feature type="region of interest" description="Disordered" evidence="2">
    <location>
        <begin position="314"/>
        <end position="341"/>
    </location>
</feature>
<dbReference type="Gene3D" id="2.130.10.130">
    <property type="entry name" value="Integrin alpha, N-terminal"/>
    <property type="match status" value="1"/>
</dbReference>
<organism evidence="4 5">
    <name type="scientific">Eiseniibacteriota bacterium</name>
    <dbReference type="NCBI Taxonomy" id="2212470"/>
    <lineage>
        <taxon>Bacteria</taxon>
        <taxon>Candidatus Eiseniibacteriota</taxon>
    </lineage>
</organism>
<evidence type="ECO:0000313" key="4">
    <source>
        <dbReference type="EMBL" id="MBM3318080.1"/>
    </source>
</evidence>
<evidence type="ECO:0000259" key="3">
    <source>
        <dbReference type="Pfam" id="PF13860"/>
    </source>
</evidence>
<dbReference type="Pfam" id="PF13517">
    <property type="entry name" value="FG-GAP_3"/>
    <property type="match status" value="1"/>
</dbReference>
<dbReference type="InterPro" id="IPR028994">
    <property type="entry name" value="Integrin_alpha_N"/>
</dbReference>
<dbReference type="Gene3D" id="2.60.40.4070">
    <property type="match status" value="1"/>
</dbReference>
<evidence type="ECO:0000256" key="1">
    <source>
        <dbReference type="ARBA" id="ARBA00022729"/>
    </source>
</evidence>
<dbReference type="SUPFAM" id="SSF69318">
    <property type="entry name" value="Integrin alpha N-terminal domain"/>
    <property type="match status" value="1"/>
</dbReference>
<feature type="domain" description="FlgD/Vpr Ig-like" evidence="3">
    <location>
        <begin position="335"/>
        <end position="395"/>
    </location>
</feature>
<feature type="compositionally biased region" description="Gly residues" evidence="2">
    <location>
        <begin position="323"/>
        <end position="337"/>
    </location>
</feature>
<dbReference type="Pfam" id="PF13860">
    <property type="entry name" value="FlgD_ig"/>
    <property type="match status" value="1"/>
</dbReference>
<dbReference type="InterPro" id="IPR013517">
    <property type="entry name" value="FG-GAP"/>
</dbReference>
<dbReference type="InterPro" id="IPR025965">
    <property type="entry name" value="FlgD/Vpr_Ig-like"/>
</dbReference>
<dbReference type="EMBL" id="VGIY01000256">
    <property type="protein sequence ID" value="MBM3318080.1"/>
    <property type="molecule type" value="Genomic_DNA"/>
</dbReference>
<dbReference type="AlphaFoldDB" id="A0A937X9P1"/>
<comment type="caution">
    <text evidence="4">The sequence shown here is derived from an EMBL/GenBank/DDBJ whole genome shotgun (WGS) entry which is preliminary data.</text>
</comment>
<evidence type="ECO:0000313" key="5">
    <source>
        <dbReference type="Proteomes" id="UP000748308"/>
    </source>
</evidence>
<sequence>DIAAAYQHGCIFLGDGEGGFVSGDAGLPGLGSLGLDGVALGDVDGDGCDDLAFVQSGGLFVYLWRGDHWESASAGLPASGNYKATQLHDLDGDGRLDLAAMTPGRCDIWLGDGGGNWTAGGGFTLNSASSVAAFRCGGDIDHNGFADFALIQREGPWYNSRNQLYVYREASPLGERFVQVRFPHAHETFVSGSAQTIRWASARSGGLPAETRIELSTSGPGGPWTTIADGLPDNGHHQWIVGGAPTVQAHLRITVAQDGHPVSAVSSSFRILGSDPAFVAGEGGRGANGPGPGALRVEISPNPCATGAMIRLHATGSPEPRGGPEGGGGAGGGGGASSGAAALSPASASALTICDPAGRLVRRLDLAPAGDRGLRAWWDGRTESGAAAPPGVYFVRPGEGALRSPALIVLR</sequence>
<gene>
    <name evidence="4" type="ORF">FJY75_09540</name>
</gene>
<protein>
    <submittedName>
        <fullName evidence="4">VCBS repeat-containing protein</fullName>
    </submittedName>
</protein>
<name>A0A937X9P1_UNCEI</name>